<feature type="compositionally biased region" description="Low complexity" evidence="1">
    <location>
        <begin position="13"/>
        <end position="56"/>
    </location>
</feature>
<keyword evidence="4" id="KW-1185">Reference proteome</keyword>
<evidence type="ECO:0000256" key="1">
    <source>
        <dbReference type="SAM" id="MobiDB-lite"/>
    </source>
</evidence>
<dbReference type="EMBL" id="CP027433">
    <property type="protein sequence ID" value="AVM00751.1"/>
    <property type="molecule type" value="Genomic_DNA"/>
</dbReference>
<feature type="region of interest" description="Disordered" evidence="1">
    <location>
        <begin position="1"/>
        <end position="77"/>
    </location>
</feature>
<evidence type="ECO:0000256" key="2">
    <source>
        <dbReference type="SAM" id="Phobius"/>
    </source>
</evidence>
<evidence type="ECO:0000313" key="3">
    <source>
        <dbReference type="EMBL" id="AVM00751.1"/>
    </source>
</evidence>
<evidence type="ECO:0000313" key="4">
    <source>
        <dbReference type="Proteomes" id="UP000239814"/>
    </source>
</evidence>
<dbReference type="AlphaFoldDB" id="A0A2S0KGI9"/>
<reference evidence="3 4" key="1">
    <citation type="submission" date="2018-03" db="EMBL/GenBank/DDBJ databases">
        <title>Characteristics and genome of n-alkane degrading marine bacteria Gordonia iterans isolated from crude oil contaminated in Tae-an, South Korea.</title>
        <authorList>
            <person name="Lee S.-S."/>
            <person name="Kim H."/>
        </authorList>
    </citation>
    <scope>NUCLEOTIDE SEQUENCE [LARGE SCALE GENOMIC DNA]</scope>
    <source>
        <strain evidence="3 4">Co17</strain>
    </source>
</reference>
<sequence length="323" mass="32998">MPPTNVYGAPAQSGTTPAGAPYAGPGSGSFPPQQTPYGAVPPGAGYPGGYQQQPYGAMGGYPGGPGMPPVQSGGKPGGNKKAVYGALIGVGVLIVVIALVLVFVLGGDDDPSTVAASSSKSSSATTSSTTTSSTPNANVVAGVPTSCAPGSPTFRTSSPNLEVGPIRIPQSALPAGWNPDRGSQLPFLVLSDGIVVSRPPGQNWQAQLLVGTLPGTFTGDLEAVGAKFLECLAQMPGFANTNVRTPVIETRRKSTLDNSPTELVLFRGRVPVSRGPIDADEFTMVIADTQPRSLAIGLSANIDPQSKGEIDEAIKETLFRTRR</sequence>
<feature type="compositionally biased region" description="Low complexity" evidence="1">
    <location>
        <begin position="112"/>
        <end position="134"/>
    </location>
</feature>
<dbReference type="Proteomes" id="UP000239814">
    <property type="component" value="Chromosome"/>
</dbReference>
<organism evidence="3 4">
    <name type="scientific">Gordonia iterans</name>
    <dbReference type="NCBI Taxonomy" id="1004901"/>
    <lineage>
        <taxon>Bacteria</taxon>
        <taxon>Bacillati</taxon>
        <taxon>Actinomycetota</taxon>
        <taxon>Actinomycetes</taxon>
        <taxon>Mycobacteriales</taxon>
        <taxon>Gordoniaceae</taxon>
        <taxon>Gordonia</taxon>
    </lineage>
</organism>
<gene>
    <name evidence="3" type="ORF">C6V83_11215</name>
</gene>
<accession>A0A2S0KGI9</accession>
<keyword evidence="2" id="KW-0812">Transmembrane</keyword>
<keyword evidence="2" id="KW-0472">Membrane</keyword>
<protein>
    <submittedName>
        <fullName evidence="3">Uncharacterized protein</fullName>
    </submittedName>
</protein>
<dbReference type="KEGG" id="git:C6V83_11215"/>
<name>A0A2S0KGI9_9ACTN</name>
<keyword evidence="2" id="KW-1133">Transmembrane helix</keyword>
<proteinExistence type="predicted"/>
<feature type="region of interest" description="Disordered" evidence="1">
    <location>
        <begin position="112"/>
        <end position="162"/>
    </location>
</feature>
<feature type="transmembrane region" description="Helical" evidence="2">
    <location>
        <begin position="82"/>
        <end position="105"/>
    </location>
</feature>